<evidence type="ECO:0000256" key="5">
    <source>
        <dbReference type="ARBA" id="ARBA00023136"/>
    </source>
</evidence>
<feature type="compositionally biased region" description="Basic and acidic residues" evidence="6">
    <location>
        <begin position="78"/>
        <end position="90"/>
    </location>
</feature>
<evidence type="ECO:0000256" key="1">
    <source>
        <dbReference type="ARBA" id="ARBA00004141"/>
    </source>
</evidence>
<organism evidence="8 9">
    <name type="scientific">Tilletiopsis washingtonensis</name>
    <dbReference type="NCBI Taxonomy" id="58919"/>
    <lineage>
        <taxon>Eukaryota</taxon>
        <taxon>Fungi</taxon>
        <taxon>Dikarya</taxon>
        <taxon>Basidiomycota</taxon>
        <taxon>Ustilaginomycotina</taxon>
        <taxon>Exobasidiomycetes</taxon>
        <taxon>Entylomatales</taxon>
        <taxon>Entylomatales incertae sedis</taxon>
        <taxon>Tilletiopsis</taxon>
    </lineage>
</organism>
<feature type="transmembrane region" description="Helical" evidence="7">
    <location>
        <begin position="205"/>
        <end position="229"/>
    </location>
</feature>
<dbReference type="EMBL" id="KZ819292">
    <property type="protein sequence ID" value="PWN98344.1"/>
    <property type="molecule type" value="Genomic_DNA"/>
</dbReference>
<sequence>MPAVDLYPVPLGLAALLASHGLRRGSLAPSGAAAAFAVGYATLACPTPAFGSMLLAFYLAGSRATRIKAEVKATLELEAGDERPSRDHAKQPAHKAQAGGQRDATQVLCNSLFGAAAACTYRVLFSGAPAATSQLAHTLRSIVASLGGPRAGPELHAQTLLLLALGHFACCTGDTLASELGILSRSRPRLVTTGQTVPPGTNGGVSLLGVACSIGGGALMGLVCGAALYASDTAMAPSKALSLLLIGAAAGGTGSMIDSLLGATLQRTWYSETRRQVLVGRRPPPPSSEWRVVTGYDVCSNSAVNLISSLATAVLTARLGNAVLAN</sequence>
<feature type="region of interest" description="Disordered" evidence="6">
    <location>
        <begin position="78"/>
        <end position="100"/>
    </location>
</feature>
<accession>A0A316ZBE1</accession>
<evidence type="ECO:0008006" key="10">
    <source>
        <dbReference type="Google" id="ProtNLM"/>
    </source>
</evidence>
<dbReference type="Pfam" id="PF01940">
    <property type="entry name" value="DUF92"/>
    <property type="match status" value="1"/>
</dbReference>
<evidence type="ECO:0000256" key="7">
    <source>
        <dbReference type="SAM" id="Phobius"/>
    </source>
</evidence>
<evidence type="ECO:0000256" key="2">
    <source>
        <dbReference type="ARBA" id="ARBA00009012"/>
    </source>
</evidence>
<evidence type="ECO:0000256" key="6">
    <source>
        <dbReference type="SAM" id="MobiDB-lite"/>
    </source>
</evidence>
<dbReference type="RefSeq" id="XP_025598623.1">
    <property type="nucleotide sequence ID" value="XM_025740202.1"/>
</dbReference>
<dbReference type="PANTHER" id="PTHR13353:SF5">
    <property type="entry name" value="TRANSMEMBRANE PROTEIN 19"/>
    <property type="match status" value="1"/>
</dbReference>
<keyword evidence="9" id="KW-1185">Reference proteome</keyword>
<keyword evidence="3 7" id="KW-0812">Transmembrane</keyword>
<feature type="transmembrane region" description="Helical" evidence="7">
    <location>
        <begin position="241"/>
        <end position="265"/>
    </location>
</feature>
<gene>
    <name evidence="8" type="ORF">FA09DRAFT_297298</name>
</gene>
<proteinExistence type="inferred from homology"/>
<dbReference type="PANTHER" id="PTHR13353">
    <property type="entry name" value="TRANSMEMBRANE PROTEIN 19"/>
    <property type="match status" value="1"/>
</dbReference>
<keyword evidence="5 7" id="KW-0472">Membrane</keyword>
<comment type="subcellular location">
    <subcellularLocation>
        <location evidence="1">Membrane</location>
        <topology evidence="1">Multi-pass membrane protein</topology>
    </subcellularLocation>
</comment>
<name>A0A316ZBE1_9BASI</name>
<evidence type="ECO:0000256" key="3">
    <source>
        <dbReference type="ARBA" id="ARBA00022692"/>
    </source>
</evidence>
<feature type="transmembrane region" description="Helical" evidence="7">
    <location>
        <begin position="37"/>
        <end position="60"/>
    </location>
</feature>
<dbReference type="OrthoDB" id="30881at2759"/>
<comment type="similarity">
    <text evidence="2">Belongs to the TMEM19 family.</text>
</comment>
<dbReference type="STRING" id="58919.A0A316ZBE1"/>
<keyword evidence="4 7" id="KW-1133">Transmembrane helix</keyword>
<dbReference type="GO" id="GO:0016020">
    <property type="term" value="C:membrane"/>
    <property type="evidence" value="ECO:0007669"/>
    <property type="project" value="UniProtKB-SubCell"/>
</dbReference>
<reference evidence="8 9" key="1">
    <citation type="journal article" date="2018" name="Mol. Biol. Evol.">
        <title>Broad Genomic Sampling Reveals a Smut Pathogenic Ancestry of the Fungal Clade Ustilaginomycotina.</title>
        <authorList>
            <person name="Kijpornyongpan T."/>
            <person name="Mondo S.J."/>
            <person name="Barry K."/>
            <person name="Sandor L."/>
            <person name="Lee J."/>
            <person name="Lipzen A."/>
            <person name="Pangilinan J."/>
            <person name="LaButti K."/>
            <person name="Hainaut M."/>
            <person name="Henrissat B."/>
            <person name="Grigoriev I.V."/>
            <person name="Spatafora J.W."/>
            <person name="Aime M.C."/>
        </authorList>
    </citation>
    <scope>NUCLEOTIDE SEQUENCE [LARGE SCALE GENOMIC DNA]</scope>
    <source>
        <strain evidence="8 9">MCA 4186</strain>
    </source>
</reference>
<dbReference type="GeneID" id="37267748"/>
<dbReference type="Proteomes" id="UP000245946">
    <property type="component" value="Unassembled WGS sequence"/>
</dbReference>
<evidence type="ECO:0000313" key="8">
    <source>
        <dbReference type="EMBL" id="PWN98344.1"/>
    </source>
</evidence>
<evidence type="ECO:0000256" key="4">
    <source>
        <dbReference type="ARBA" id="ARBA00022989"/>
    </source>
</evidence>
<evidence type="ECO:0000313" key="9">
    <source>
        <dbReference type="Proteomes" id="UP000245946"/>
    </source>
</evidence>
<dbReference type="InterPro" id="IPR002794">
    <property type="entry name" value="DUF92_TMEM19"/>
</dbReference>
<protein>
    <recommendedName>
        <fullName evidence="10">DUF92-domain-containing protein</fullName>
    </recommendedName>
</protein>
<dbReference type="AlphaFoldDB" id="A0A316ZBE1"/>